<evidence type="ECO:0000313" key="1">
    <source>
        <dbReference type="EMBL" id="KAE9604331.1"/>
    </source>
</evidence>
<name>A0A6A4PRQ7_LUPAL</name>
<organism evidence="1 2">
    <name type="scientific">Lupinus albus</name>
    <name type="common">White lupine</name>
    <name type="synonym">Lupinus termis</name>
    <dbReference type="NCBI Taxonomy" id="3870"/>
    <lineage>
        <taxon>Eukaryota</taxon>
        <taxon>Viridiplantae</taxon>
        <taxon>Streptophyta</taxon>
        <taxon>Embryophyta</taxon>
        <taxon>Tracheophyta</taxon>
        <taxon>Spermatophyta</taxon>
        <taxon>Magnoliopsida</taxon>
        <taxon>eudicotyledons</taxon>
        <taxon>Gunneridae</taxon>
        <taxon>Pentapetalae</taxon>
        <taxon>rosids</taxon>
        <taxon>fabids</taxon>
        <taxon>Fabales</taxon>
        <taxon>Fabaceae</taxon>
        <taxon>Papilionoideae</taxon>
        <taxon>50 kb inversion clade</taxon>
        <taxon>genistoids sensu lato</taxon>
        <taxon>core genistoids</taxon>
        <taxon>Genisteae</taxon>
        <taxon>Lupinus</taxon>
    </lineage>
</organism>
<comment type="caution">
    <text evidence="1">The sequence shown here is derived from an EMBL/GenBank/DDBJ whole genome shotgun (WGS) entry which is preliminary data.</text>
</comment>
<dbReference type="EMBL" id="WOCE01000011">
    <property type="protein sequence ID" value="KAE9604331.1"/>
    <property type="molecule type" value="Genomic_DNA"/>
</dbReference>
<dbReference type="Proteomes" id="UP000447434">
    <property type="component" value="Chromosome 11"/>
</dbReference>
<dbReference type="AlphaFoldDB" id="A0A6A4PRQ7"/>
<reference evidence="2" key="1">
    <citation type="journal article" date="2020" name="Nat. Commun.">
        <title>Genome sequence of the cluster root forming white lupin.</title>
        <authorList>
            <person name="Hufnagel B."/>
            <person name="Marques A."/>
            <person name="Soriano A."/>
            <person name="Marques L."/>
            <person name="Divol F."/>
            <person name="Doumas P."/>
            <person name="Sallet E."/>
            <person name="Mancinotti D."/>
            <person name="Carrere S."/>
            <person name="Marande W."/>
            <person name="Arribat S."/>
            <person name="Keller J."/>
            <person name="Huneau C."/>
            <person name="Blein T."/>
            <person name="Aime D."/>
            <person name="Laguerre M."/>
            <person name="Taylor J."/>
            <person name="Schubert V."/>
            <person name="Nelson M."/>
            <person name="Geu-Flores F."/>
            <person name="Crespi M."/>
            <person name="Gallardo-Guerrero K."/>
            <person name="Delaux P.-M."/>
            <person name="Salse J."/>
            <person name="Berges H."/>
            <person name="Guyot R."/>
            <person name="Gouzy J."/>
            <person name="Peret B."/>
        </authorList>
    </citation>
    <scope>NUCLEOTIDE SEQUENCE [LARGE SCALE GENOMIC DNA]</scope>
    <source>
        <strain evidence="2">cv. Amiga</strain>
    </source>
</reference>
<sequence length="61" mass="6966">MKKARVTAICAVEGRGWYIHASPIPNQLTYKIKIYNSEQNCITTTKNSNATHILDCKEIRE</sequence>
<evidence type="ECO:0000313" key="2">
    <source>
        <dbReference type="Proteomes" id="UP000447434"/>
    </source>
</evidence>
<accession>A0A6A4PRQ7</accession>
<dbReference type="OrthoDB" id="1427903at2759"/>
<keyword evidence="2" id="KW-1185">Reference proteome</keyword>
<protein>
    <submittedName>
        <fullName evidence="1">Uncharacterized protein</fullName>
    </submittedName>
</protein>
<gene>
    <name evidence="1" type="ORF">Lalb_Chr11g0070301</name>
</gene>
<proteinExistence type="predicted"/>